<keyword evidence="3" id="KW-1185">Reference proteome</keyword>
<sequence length="756" mass="86504">MAAGSSVQVIGAPGHSPVLKYELQLAEIKKEYGKGASIERIDLTFFILDELIPQLGVYQRVMNMIRQELFCAVYNDQYTAGVGKGRRSSVEPVRVPYFISTKKIMNERDKQVSKYKDQIDSLKEQLYNCEADLEKASSALESSKHSVKEYESKVQFLTQSLQKVTEERNDLQLLATHHDAVVLHLTEEAEKRANALQEHIDYLEYEVKELETYKATHQNLQKAFNPKRTAMSEPEPPPANDNGVMAKLDRNEAQTSVLVNQLLVIQNKLIDQYEVDVMSLFGKNKERNKLKLIKDKFKTNIDLIETELSLLKSHQSGVSNRSECVSALSSDQSHQAIIERNHPASPLVSQEQLLNKYSAMMYFSSDSGASYYPLKESKDCLSCGDKVVICPHWSDVELIIQLPINCTHLKINRPLINRQAQSTDTSLIKQKTVKETKPTESIMETDFDRIWLKFKSFSSLSRPLSRDMTPETVNFIVKMFYVSQLKTDATPPTHAITPQSLFGSFYQFMKSLYYTSNVGTIATHDFLNKLQEIYKENIVLHVFSHVLAGSLEPVVFRYFLLLSEFLSAVNWRQQPDASSNDSSTFMEWCKCVYSFMDEESLEQYSIEFTGHSSNNCNTLTILNYILWLIMRNKEPLINQMETHLSEVKTVHSNGMNENEFAEFCLSLFPIQSIDLLAIRLYNQALSQTKGKDILPINRLAYISSYISLLLSFTDIKDKLKLINEIEGEDIITEMEETKGAEYEILKFSDVQQLIRS</sequence>
<dbReference type="EnsemblMetazoa" id="XM_020008844.1">
    <property type="protein sequence ID" value="XP_019864403.1"/>
    <property type="gene ID" value="LOC105316633"/>
</dbReference>
<name>A0A1X7VL13_AMPQE</name>
<accession>A0A1X7VL13</accession>
<organism evidence="2">
    <name type="scientific">Amphimedon queenslandica</name>
    <name type="common">Sponge</name>
    <dbReference type="NCBI Taxonomy" id="400682"/>
    <lineage>
        <taxon>Eukaryota</taxon>
        <taxon>Metazoa</taxon>
        <taxon>Porifera</taxon>
        <taxon>Demospongiae</taxon>
        <taxon>Heteroscleromorpha</taxon>
        <taxon>Haplosclerida</taxon>
        <taxon>Niphatidae</taxon>
        <taxon>Amphimedon</taxon>
    </lineage>
</organism>
<dbReference type="OrthoDB" id="2142729at2759"/>
<reference evidence="2" key="2">
    <citation type="submission" date="2017-05" db="UniProtKB">
        <authorList>
            <consortium name="EnsemblMetazoa"/>
        </authorList>
    </citation>
    <scope>IDENTIFICATION</scope>
</reference>
<dbReference type="eggNOG" id="ENOG502QQP2">
    <property type="taxonomic scope" value="Eukaryota"/>
</dbReference>
<dbReference type="InParanoid" id="A0A1X7VL13"/>
<feature type="coiled-coil region" evidence="1">
    <location>
        <begin position="105"/>
        <end position="206"/>
    </location>
</feature>
<evidence type="ECO:0000313" key="3">
    <source>
        <dbReference type="Proteomes" id="UP000007879"/>
    </source>
</evidence>
<dbReference type="Proteomes" id="UP000007879">
    <property type="component" value="Unassembled WGS sequence"/>
</dbReference>
<proteinExistence type="predicted"/>
<dbReference type="AlphaFoldDB" id="A0A1X7VL13"/>
<protein>
    <submittedName>
        <fullName evidence="2">Uncharacterized protein</fullName>
    </submittedName>
</protein>
<dbReference type="KEGG" id="aqu:105316633"/>
<evidence type="ECO:0000256" key="1">
    <source>
        <dbReference type="SAM" id="Coils"/>
    </source>
</evidence>
<keyword evidence="1" id="KW-0175">Coiled coil</keyword>
<evidence type="ECO:0000313" key="2">
    <source>
        <dbReference type="EnsemblMetazoa" id="Aqu2.1.40742_001"/>
    </source>
</evidence>
<dbReference type="EnsemblMetazoa" id="Aqu2.1.40742_001">
    <property type="protein sequence ID" value="Aqu2.1.40742_001"/>
    <property type="gene ID" value="Aqu2.1.40742"/>
</dbReference>
<reference evidence="3" key="1">
    <citation type="journal article" date="2010" name="Nature">
        <title>The Amphimedon queenslandica genome and the evolution of animal complexity.</title>
        <authorList>
            <person name="Srivastava M."/>
            <person name="Simakov O."/>
            <person name="Chapman J."/>
            <person name="Fahey B."/>
            <person name="Gauthier M.E."/>
            <person name="Mitros T."/>
            <person name="Richards G.S."/>
            <person name="Conaco C."/>
            <person name="Dacre M."/>
            <person name="Hellsten U."/>
            <person name="Larroux C."/>
            <person name="Putnam N.H."/>
            <person name="Stanke M."/>
            <person name="Adamska M."/>
            <person name="Darling A."/>
            <person name="Degnan S.M."/>
            <person name="Oakley T.H."/>
            <person name="Plachetzki D.C."/>
            <person name="Zhai Y."/>
            <person name="Adamski M."/>
            <person name="Calcino A."/>
            <person name="Cummins S.F."/>
            <person name="Goodstein D.M."/>
            <person name="Harris C."/>
            <person name="Jackson D.J."/>
            <person name="Leys S.P."/>
            <person name="Shu S."/>
            <person name="Woodcroft B.J."/>
            <person name="Vervoort M."/>
            <person name="Kosik K.S."/>
            <person name="Manning G."/>
            <person name="Degnan B.M."/>
            <person name="Rokhsar D.S."/>
        </authorList>
    </citation>
    <scope>NUCLEOTIDE SEQUENCE [LARGE SCALE GENOMIC DNA]</scope>
</reference>
<dbReference type="SUPFAM" id="SSF57997">
    <property type="entry name" value="Tropomyosin"/>
    <property type="match status" value="1"/>
</dbReference>
<dbReference type="STRING" id="400682.A0A1X7VL13"/>
<gene>
    <name evidence="2" type="primary">105316633</name>
</gene>